<dbReference type="Proteomes" id="UP001302812">
    <property type="component" value="Unassembled WGS sequence"/>
</dbReference>
<reference evidence="5" key="2">
    <citation type="submission" date="2023-05" db="EMBL/GenBank/DDBJ databases">
        <authorList>
            <consortium name="Lawrence Berkeley National Laboratory"/>
            <person name="Steindorff A."/>
            <person name="Hensen N."/>
            <person name="Bonometti L."/>
            <person name="Westerberg I."/>
            <person name="Brannstrom I.O."/>
            <person name="Guillou S."/>
            <person name="Cros-Aarteil S."/>
            <person name="Calhoun S."/>
            <person name="Haridas S."/>
            <person name="Kuo A."/>
            <person name="Mondo S."/>
            <person name="Pangilinan J."/>
            <person name="Riley R."/>
            <person name="Labutti K."/>
            <person name="Andreopoulos B."/>
            <person name="Lipzen A."/>
            <person name="Chen C."/>
            <person name="Yanf M."/>
            <person name="Daum C."/>
            <person name="Ng V."/>
            <person name="Clum A."/>
            <person name="Ohm R."/>
            <person name="Martin F."/>
            <person name="Silar P."/>
            <person name="Natvig D."/>
            <person name="Lalanne C."/>
            <person name="Gautier V."/>
            <person name="Ament-Velasquez S.L."/>
            <person name="Kruys A."/>
            <person name="Hutchinson M.I."/>
            <person name="Powell A.J."/>
            <person name="Barry K."/>
            <person name="Miller A.N."/>
            <person name="Grigoriev I.V."/>
            <person name="Debuchy R."/>
            <person name="Gladieux P."/>
            <person name="Thoren M.H."/>
            <person name="Johannesson H."/>
        </authorList>
    </citation>
    <scope>NUCLEOTIDE SEQUENCE</scope>
    <source>
        <strain evidence="5">CBS 508.74</strain>
    </source>
</reference>
<proteinExistence type="predicted"/>
<dbReference type="EMBL" id="MU853367">
    <property type="protein sequence ID" value="KAK4107972.1"/>
    <property type="molecule type" value="Genomic_DNA"/>
</dbReference>
<dbReference type="InterPro" id="IPR054539">
    <property type="entry name" value="Beta-prop_PDH"/>
</dbReference>
<dbReference type="Pfam" id="PF22807">
    <property type="entry name" value="TrAA12"/>
    <property type="match status" value="1"/>
</dbReference>
<feature type="domain" description="Pyrroloquinoline quinone-dependent pyranose dehydrogenase beta-propeller" evidence="4">
    <location>
        <begin position="57"/>
        <end position="452"/>
    </location>
</feature>
<evidence type="ECO:0000256" key="1">
    <source>
        <dbReference type="SAM" id="MobiDB-lite"/>
    </source>
</evidence>
<dbReference type="SUPFAM" id="SSF50952">
    <property type="entry name" value="Soluble quinoprotein glucose dehydrogenase"/>
    <property type="match status" value="1"/>
</dbReference>
<feature type="region of interest" description="Disordered" evidence="1">
    <location>
        <begin position="453"/>
        <end position="487"/>
    </location>
</feature>
<evidence type="ECO:0000313" key="6">
    <source>
        <dbReference type="Proteomes" id="UP001302812"/>
    </source>
</evidence>
<dbReference type="GeneID" id="89936933"/>
<feature type="compositionally biased region" description="Polar residues" evidence="1">
    <location>
        <begin position="453"/>
        <end position="471"/>
    </location>
</feature>
<keyword evidence="2" id="KW-0472">Membrane</keyword>
<keyword evidence="2" id="KW-1133">Transmembrane helix</keyword>
<keyword evidence="2" id="KW-0812">Transmembrane</keyword>
<keyword evidence="6" id="KW-1185">Reference proteome</keyword>
<dbReference type="AlphaFoldDB" id="A0AAN6QD13"/>
<evidence type="ECO:0000256" key="2">
    <source>
        <dbReference type="SAM" id="Phobius"/>
    </source>
</evidence>
<name>A0AAN6QD13_9PEZI</name>
<gene>
    <name evidence="5" type="ORF">N656DRAFT_740858</name>
</gene>
<dbReference type="Gene3D" id="2.120.10.30">
    <property type="entry name" value="TolB, C-terminal domain"/>
    <property type="match status" value="1"/>
</dbReference>
<organism evidence="5 6">
    <name type="scientific">Canariomyces notabilis</name>
    <dbReference type="NCBI Taxonomy" id="2074819"/>
    <lineage>
        <taxon>Eukaryota</taxon>
        <taxon>Fungi</taxon>
        <taxon>Dikarya</taxon>
        <taxon>Ascomycota</taxon>
        <taxon>Pezizomycotina</taxon>
        <taxon>Sordariomycetes</taxon>
        <taxon>Sordariomycetidae</taxon>
        <taxon>Sordariales</taxon>
        <taxon>Chaetomiaceae</taxon>
        <taxon>Canariomyces</taxon>
    </lineage>
</organism>
<feature type="signal peptide" evidence="3">
    <location>
        <begin position="1"/>
        <end position="30"/>
    </location>
</feature>
<dbReference type="InterPro" id="IPR011041">
    <property type="entry name" value="Quinoprot_gluc/sorb_DH_b-prop"/>
</dbReference>
<evidence type="ECO:0000256" key="3">
    <source>
        <dbReference type="SAM" id="SignalP"/>
    </source>
</evidence>
<protein>
    <submittedName>
        <fullName evidence="5">Soluble quino protein glucose dehydrogenase</fullName>
    </submittedName>
</protein>
<reference evidence="5" key="1">
    <citation type="journal article" date="2023" name="Mol. Phylogenet. Evol.">
        <title>Genome-scale phylogeny and comparative genomics of the fungal order Sordariales.</title>
        <authorList>
            <person name="Hensen N."/>
            <person name="Bonometti L."/>
            <person name="Westerberg I."/>
            <person name="Brannstrom I.O."/>
            <person name="Guillou S."/>
            <person name="Cros-Aarteil S."/>
            <person name="Calhoun S."/>
            <person name="Haridas S."/>
            <person name="Kuo A."/>
            <person name="Mondo S."/>
            <person name="Pangilinan J."/>
            <person name="Riley R."/>
            <person name="LaButti K."/>
            <person name="Andreopoulos B."/>
            <person name="Lipzen A."/>
            <person name="Chen C."/>
            <person name="Yan M."/>
            <person name="Daum C."/>
            <person name="Ng V."/>
            <person name="Clum A."/>
            <person name="Steindorff A."/>
            <person name="Ohm R.A."/>
            <person name="Martin F."/>
            <person name="Silar P."/>
            <person name="Natvig D.O."/>
            <person name="Lalanne C."/>
            <person name="Gautier V."/>
            <person name="Ament-Velasquez S.L."/>
            <person name="Kruys A."/>
            <person name="Hutchinson M.I."/>
            <person name="Powell A.J."/>
            <person name="Barry K."/>
            <person name="Miller A.N."/>
            <person name="Grigoriev I.V."/>
            <person name="Debuchy R."/>
            <person name="Gladieux P."/>
            <person name="Hiltunen Thoren M."/>
            <person name="Johannesson H."/>
        </authorList>
    </citation>
    <scope>NUCLEOTIDE SEQUENCE</scope>
    <source>
        <strain evidence="5">CBS 508.74</strain>
    </source>
</reference>
<dbReference type="InterPro" id="IPR011042">
    <property type="entry name" value="6-blade_b-propeller_TolB-like"/>
</dbReference>
<keyword evidence="3" id="KW-0732">Signal</keyword>
<sequence length="516" mass="54750">MALSNNMRHLAKQAATAALLLSGYSGIAAAQNTTSQPTATSSSTACASILTPSYSPPVAAEGWSAQLIATGLSNPRGMVFDSKGALLVVESRVGITRLTFNDSGGTCLSVASKETIVSDLGLNHAIELSDDGRTLYASTSESVYSWPYDPDRTTVENRRTLVHNMNPGGHPTRTLLLSRKVPGLLLISQGSAENIDPLAADRSSGLSQIRAFNLTNMTDDPQPYNYASDGLLIGWGLRNSVGVAEHPVTGGIFSVENSADEIHRRGQDIHEDNPGEELNFHGYLNDSSSFGGNYGYPNCFALWNTSDIPERGNLTVGSQFVIDDSVNEAITDETCARDYTPPRLTFRAHMAPLDIKFLPSSGSRAFISFHGSWNRDQPAGYRVSSVFFSESTGQPTEPPDSITAAVDVLYNPDLSVCPRGCLRPAGLAFDPATEERLFVSSDATGEIWVLRQTSPAPDPTSTWSASLSTDANGGRGPTSSAAAGLGSRSGFGTDGGMMGWLTTIMVAVGCVFVAMI</sequence>
<feature type="chain" id="PRO_5042982089" evidence="3">
    <location>
        <begin position="31"/>
        <end position="516"/>
    </location>
</feature>
<feature type="transmembrane region" description="Helical" evidence="2">
    <location>
        <begin position="497"/>
        <end position="515"/>
    </location>
</feature>
<comment type="caution">
    <text evidence="5">The sequence shown here is derived from an EMBL/GenBank/DDBJ whole genome shotgun (WGS) entry which is preliminary data.</text>
</comment>
<evidence type="ECO:0000259" key="4">
    <source>
        <dbReference type="Pfam" id="PF22807"/>
    </source>
</evidence>
<accession>A0AAN6QD13</accession>
<dbReference type="RefSeq" id="XP_064665542.1">
    <property type="nucleotide sequence ID" value="XM_064812808.1"/>
</dbReference>
<evidence type="ECO:0000313" key="5">
    <source>
        <dbReference type="EMBL" id="KAK4107972.1"/>
    </source>
</evidence>